<accession>A0ABM6NCG5</accession>
<evidence type="ECO:0000256" key="3">
    <source>
        <dbReference type="ARBA" id="ARBA00022840"/>
    </source>
</evidence>
<keyword evidence="6" id="KW-1185">Reference proteome</keyword>
<evidence type="ECO:0000259" key="4">
    <source>
        <dbReference type="SMART" id="SM00796"/>
    </source>
</evidence>
<dbReference type="NCBIfam" id="TIGR00370">
    <property type="entry name" value="5-oxoprolinase subunit PxpB"/>
    <property type="match status" value="1"/>
</dbReference>
<dbReference type="SMART" id="SM00796">
    <property type="entry name" value="AHS1"/>
    <property type="match status" value="1"/>
</dbReference>
<evidence type="ECO:0000313" key="6">
    <source>
        <dbReference type="Proteomes" id="UP000016521"/>
    </source>
</evidence>
<dbReference type="Pfam" id="PF02682">
    <property type="entry name" value="CT_C_D"/>
    <property type="match status" value="1"/>
</dbReference>
<keyword evidence="2" id="KW-0378">Hydrolase</keyword>
<dbReference type="PANTHER" id="PTHR34698">
    <property type="entry name" value="5-OXOPROLINASE SUBUNIT B"/>
    <property type="match status" value="1"/>
</dbReference>
<proteinExistence type="predicted"/>
<keyword evidence="3" id="KW-0067">ATP-binding</keyword>
<protein>
    <recommendedName>
        <fullName evidence="4">Carboxyltransferase domain-containing protein</fullName>
    </recommendedName>
</protein>
<dbReference type="PANTHER" id="PTHR34698:SF2">
    <property type="entry name" value="5-OXOPROLINASE SUBUNIT B"/>
    <property type="match status" value="1"/>
</dbReference>
<evidence type="ECO:0000313" key="5">
    <source>
        <dbReference type="EMBL" id="ATD06597.1"/>
    </source>
</evidence>
<keyword evidence="1" id="KW-0547">Nucleotide-binding</keyword>
<reference evidence="5 6" key="1">
    <citation type="submission" date="2015-06" db="EMBL/GenBank/DDBJ databases">
        <authorList>
            <person name="Xie B.-B."/>
            <person name="Rong J.-C."/>
            <person name="Qin Q.-L."/>
            <person name="Zhang Y.-Z."/>
        </authorList>
    </citation>
    <scope>NUCLEOTIDE SEQUENCE [LARGE SCALE GENOMIC DNA]</scope>
    <source>
        <strain evidence="5 6">JCM 20779</strain>
    </source>
</reference>
<dbReference type="InterPro" id="IPR010016">
    <property type="entry name" value="PxpB"/>
</dbReference>
<evidence type="ECO:0000256" key="1">
    <source>
        <dbReference type="ARBA" id="ARBA00022741"/>
    </source>
</evidence>
<dbReference type="Proteomes" id="UP000016521">
    <property type="component" value="Chromosome I"/>
</dbReference>
<name>A0ABM6NCG5_PSEO7</name>
<feature type="domain" description="Carboxyltransferase" evidence="4">
    <location>
        <begin position="8"/>
        <end position="207"/>
    </location>
</feature>
<dbReference type="InterPro" id="IPR029000">
    <property type="entry name" value="Cyclophilin-like_dom_sf"/>
</dbReference>
<evidence type="ECO:0000256" key="2">
    <source>
        <dbReference type="ARBA" id="ARBA00022801"/>
    </source>
</evidence>
<organism evidence="5 6">
    <name type="scientific">Pseudoalteromonas piscicida</name>
    <dbReference type="NCBI Taxonomy" id="43662"/>
    <lineage>
        <taxon>Bacteria</taxon>
        <taxon>Pseudomonadati</taxon>
        <taxon>Pseudomonadota</taxon>
        <taxon>Gammaproteobacteria</taxon>
        <taxon>Alteromonadales</taxon>
        <taxon>Pseudoalteromonadaceae</taxon>
        <taxon>Pseudoalteromonas</taxon>
    </lineage>
</organism>
<dbReference type="Gene3D" id="2.40.100.10">
    <property type="entry name" value="Cyclophilin-like"/>
    <property type="match status" value="1"/>
</dbReference>
<dbReference type="SUPFAM" id="SSF50891">
    <property type="entry name" value="Cyclophilin-like"/>
    <property type="match status" value="1"/>
</dbReference>
<dbReference type="InterPro" id="IPR003833">
    <property type="entry name" value="CT_C_D"/>
</dbReference>
<dbReference type="EMBL" id="CP011924">
    <property type="protein sequence ID" value="ATD06597.1"/>
    <property type="molecule type" value="Genomic_DNA"/>
</dbReference>
<gene>
    <name evidence="5" type="ORF">PPIS_a1483</name>
</gene>
<sequence length="220" mass="24345">MLLSMSDVSCYLLGEQAIVVNTTCLPDSKSPINQRLFALKKWLDSSGDFIDVVPAKSSVTAYLKDPRKADAWQHKIQAHWQDLEIAEVKPTHHHIEVFYGKEFGQDFERIADELQLTPKQLIELHSSVDYQVQFIGFLPGFAYLSGLPAALQLPRKSTPVTKVPKGSIAIADSYSAIYPSQSPGGWHILGQTNATLFDPNSSSASLLQPGDIVRFVEKSC</sequence>